<feature type="transmembrane region" description="Helical" evidence="1">
    <location>
        <begin position="398"/>
        <end position="419"/>
    </location>
</feature>
<dbReference type="Proteomes" id="UP000551878">
    <property type="component" value="Unassembled WGS sequence"/>
</dbReference>
<feature type="transmembrane region" description="Helical" evidence="1">
    <location>
        <begin position="71"/>
        <end position="90"/>
    </location>
</feature>
<dbReference type="GO" id="GO:0016020">
    <property type="term" value="C:membrane"/>
    <property type="evidence" value="ECO:0007669"/>
    <property type="project" value="InterPro"/>
</dbReference>
<dbReference type="RefSeq" id="WP_184665486.1">
    <property type="nucleotide sequence ID" value="NZ_JACHHB010000023.1"/>
</dbReference>
<evidence type="ECO:0000313" key="3">
    <source>
        <dbReference type="Proteomes" id="UP000551878"/>
    </source>
</evidence>
<dbReference type="GO" id="GO:0015813">
    <property type="term" value="P:L-glutamate transmembrane transport"/>
    <property type="evidence" value="ECO:0007669"/>
    <property type="project" value="InterPro"/>
</dbReference>
<dbReference type="EMBL" id="JACHHB010000023">
    <property type="protein sequence ID" value="MBB5175083.1"/>
    <property type="molecule type" value="Genomic_DNA"/>
</dbReference>
<sequence>MFPGGVVESGSLNSLLFYLAVLGLILFTGTWLRLRINFFKKYFIPASLIAGFIGLILGPHILGVFPEEMVATWGSLPGVLITIVFAPMLIGMTLGSSKEASKFALPQLMYSYLGSAFQIGVPLLIAGLIIIPLFEVNELFGTVIEIGWAGGHGTAGGMTEVFTTLGWAGGSSVALTSATIGLLLGIFGGMIIINIGVKKGYTSIIKNQNQLKSAKQEDVSEKSANSYSALNSSVIESFGFHASIISIAILIGWVLQGAIDPLIPGLPLFPMAMIGGLIVNIILAKTKYFKLIDRHTLQRIQGLALEFLIVGAIASISIPIVIEYAVPLIILTLVSILVLMWYFFYFGPRMFEKDWFEHSIVNLGTLTGVIAVGLMLLRTVDPEMKTDAATAYALRAPLFSPFLGGGLITALVPTLVITYNSIIVGIGFLIISIIVLVIASLLGIFKFNRRESNHSI</sequence>
<feature type="transmembrane region" description="Helical" evidence="1">
    <location>
        <begin position="46"/>
        <end position="65"/>
    </location>
</feature>
<reference evidence="2 3" key="1">
    <citation type="submission" date="2020-08" db="EMBL/GenBank/DDBJ databases">
        <title>Genomic Encyclopedia of Type Strains, Phase IV (KMG-IV): sequencing the most valuable type-strain genomes for metagenomic binning, comparative biology and taxonomic classification.</title>
        <authorList>
            <person name="Goeker M."/>
        </authorList>
    </citation>
    <scope>NUCLEOTIDE SEQUENCE [LARGE SCALE GENOMIC DNA]</scope>
    <source>
        <strain evidence="2 3">DSM 24696</strain>
    </source>
</reference>
<dbReference type="InterPro" id="IPR004445">
    <property type="entry name" value="GltS"/>
</dbReference>
<accession>A0A840QUV7</accession>
<feature type="transmembrane region" description="Helical" evidence="1">
    <location>
        <begin position="15"/>
        <end position="34"/>
    </location>
</feature>
<feature type="transmembrane region" description="Helical" evidence="1">
    <location>
        <begin position="426"/>
        <end position="445"/>
    </location>
</feature>
<feature type="transmembrane region" description="Helical" evidence="1">
    <location>
        <begin position="110"/>
        <end position="134"/>
    </location>
</feature>
<dbReference type="AlphaFoldDB" id="A0A840QUV7"/>
<dbReference type="Pfam" id="PF03616">
    <property type="entry name" value="Glt_symporter"/>
    <property type="match status" value="1"/>
</dbReference>
<organism evidence="2 3">
    <name type="scientific">Texcoconibacillus texcoconensis</name>
    <dbReference type="NCBI Taxonomy" id="1095777"/>
    <lineage>
        <taxon>Bacteria</taxon>
        <taxon>Bacillati</taxon>
        <taxon>Bacillota</taxon>
        <taxon>Bacilli</taxon>
        <taxon>Bacillales</taxon>
        <taxon>Bacillaceae</taxon>
        <taxon>Texcoconibacillus</taxon>
    </lineage>
</organism>
<feature type="transmembrane region" description="Helical" evidence="1">
    <location>
        <begin position="238"/>
        <end position="259"/>
    </location>
</feature>
<keyword evidence="3" id="KW-1185">Reference proteome</keyword>
<evidence type="ECO:0000313" key="2">
    <source>
        <dbReference type="EMBL" id="MBB5175083.1"/>
    </source>
</evidence>
<name>A0A840QUV7_9BACI</name>
<evidence type="ECO:0000256" key="1">
    <source>
        <dbReference type="SAM" id="Phobius"/>
    </source>
</evidence>
<feature type="transmembrane region" description="Helical" evidence="1">
    <location>
        <begin position="265"/>
        <end position="283"/>
    </location>
</feature>
<feature type="transmembrane region" description="Helical" evidence="1">
    <location>
        <begin position="173"/>
        <end position="197"/>
    </location>
</feature>
<gene>
    <name evidence="2" type="ORF">HNQ41_003309</name>
</gene>
<dbReference type="PANTHER" id="PTHR36178">
    <property type="entry name" value="SLR0625 PROTEIN"/>
    <property type="match status" value="1"/>
</dbReference>
<feature type="transmembrane region" description="Helical" evidence="1">
    <location>
        <begin position="303"/>
        <end position="322"/>
    </location>
</feature>
<dbReference type="GO" id="GO:0015501">
    <property type="term" value="F:glutamate:sodium symporter activity"/>
    <property type="evidence" value="ECO:0007669"/>
    <property type="project" value="InterPro"/>
</dbReference>
<keyword evidence="1" id="KW-0812">Transmembrane</keyword>
<proteinExistence type="predicted"/>
<keyword evidence="1" id="KW-0472">Membrane</keyword>
<feature type="transmembrane region" description="Helical" evidence="1">
    <location>
        <begin position="328"/>
        <end position="347"/>
    </location>
</feature>
<dbReference type="PANTHER" id="PTHR36178:SF1">
    <property type="entry name" value="SODIUM_GLUTAMATE SYMPORTER"/>
    <property type="match status" value="1"/>
</dbReference>
<comment type="caution">
    <text evidence="2">The sequence shown here is derived from an EMBL/GenBank/DDBJ whole genome shotgun (WGS) entry which is preliminary data.</text>
</comment>
<feature type="transmembrane region" description="Helical" evidence="1">
    <location>
        <begin position="359"/>
        <end position="378"/>
    </location>
</feature>
<keyword evidence="1" id="KW-1133">Transmembrane helix</keyword>
<protein>
    <submittedName>
        <fullName evidence="2">ESS family glutamate:Na+ symporter</fullName>
    </submittedName>
</protein>